<sequence>MPLPIIAVALIATGSATGGGGIVLGGKGAYDIKKAKDRVRDAATEYDRHRGVTETRAARTNEKILRYGAQQEESLIAVVVRMADFLREHERQVRESERLLVDGVDVQQQRIPGLTRLDADTASWIRGAIGSAVAGSGTAAGVAAAAGAFGTASTGAAISGLSGAAAQSATLAYLGGGALAQGGGGIALGTTALNFVTIGPALLVGGLVVKSQGTKALTQATEIETKLAVAVAELDRVETLLEATNGRLKELGSVLQTLTKRGVEALDVLESEPFDPVTHASRFQKAMALAMSVREVAAAPVVNADGEVDDHTADLVMKYRHMTEESE</sequence>
<gene>
    <name evidence="1" type="ORF">BJY28_002444</name>
</gene>
<name>A0A852XHG1_9MICO</name>
<reference evidence="1 2" key="1">
    <citation type="submission" date="2020-07" db="EMBL/GenBank/DDBJ databases">
        <title>Sequencing the genomes of 1000 actinobacteria strains.</title>
        <authorList>
            <person name="Klenk H.-P."/>
        </authorList>
    </citation>
    <scope>NUCLEOTIDE SEQUENCE [LARGE SCALE GENOMIC DNA]</scope>
    <source>
        <strain evidence="1 2">DSM 24723</strain>
    </source>
</reference>
<comment type="caution">
    <text evidence="1">The sequence shown here is derived from an EMBL/GenBank/DDBJ whole genome shotgun (WGS) entry which is preliminary data.</text>
</comment>
<proteinExistence type="predicted"/>
<protein>
    <submittedName>
        <fullName evidence="1">Uncharacterized protein</fullName>
    </submittedName>
</protein>
<accession>A0A852XHG1</accession>
<dbReference type="Proteomes" id="UP000592181">
    <property type="component" value="Unassembled WGS sequence"/>
</dbReference>
<keyword evidence="2" id="KW-1185">Reference proteome</keyword>
<evidence type="ECO:0000313" key="1">
    <source>
        <dbReference type="EMBL" id="NYG37975.1"/>
    </source>
</evidence>
<organism evidence="1 2">
    <name type="scientific">Janibacter alkaliphilus</name>
    <dbReference type="NCBI Taxonomy" id="1069963"/>
    <lineage>
        <taxon>Bacteria</taxon>
        <taxon>Bacillati</taxon>
        <taxon>Actinomycetota</taxon>
        <taxon>Actinomycetes</taxon>
        <taxon>Micrococcales</taxon>
        <taxon>Intrasporangiaceae</taxon>
        <taxon>Janibacter</taxon>
    </lineage>
</organism>
<dbReference type="EMBL" id="JACBZX010000001">
    <property type="protein sequence ID" value="NYG37975.1"/>
    <property type="molecule type" value="Genomic_DNA"/>
</dbReference>
<dbReference type="RefSeq" id="WP_179463248.1">
    <property type="nucleotide sequence ID" value="NZ_JACBZX010000001.1"/>
</dbReference>
<evidence type="ECO:0000313" key="2">
    <source>
        <dbReference type="Proteomes" id="UP000592181"/>
    </source>
</evidence>
<dbReference type="AlphaFoldDB" id="A0A852XHG1"/>